<dbReference type="EMBL" id="JANTQA010000060">
    <property type="protein sequence ID" value="KAJ3427964.1"/>
    <property type="molecule type" value="Genomic_DNA"/>
</dbReference>
<evidence type="ECO:0000313" key="2">
    <source>
        <dbReference type="EMBL" id="KAJ3427964.1"/>
    </source>
</evidence>
<keyword evidence="1" id="KW-0812">Transmembrane</keyword>
<feature type="transmembrane region" description="Helical" evidence="1">
    <location>
        <begin position="150"/>
        <end position="170"/>
    </location>
</feature>
<keyword evidence="1" id="KW-1133">Transmembrane helix</keyword>
<feature type="transmembrane region" description="Helical" evidence="1">
    <location>
        <begin position="32"/>
        <end position="52"/>
    </location>
</feature>
<reference evidence="2" key="1">
    <citation type="submission" date="2022-08" db="EMBL/GenBank/DDBJ databases">
        <title>Novel sulphate-reducing endosymbionts in the free-living metamonad Anaeramoeba.</title>
        <authorList>
            <person name="Jerlstrom-Hultqvist J."/>
            <person name="Cepicka I."/>
            <person name="Gallot-Lavallee L."/>
            <person name="Salas-Leiva D."/>
            <person name="Curtis B.A."/>
            <person name="Zahonova K."/>
            <person name="Pipaliya S."/>
            <person name="Dacks J."/>
            <person name="Roger A.J."/>
        </authorList>
    </citation>
    <scope>NUCLEOTIDE SEQUENCE</scope>
    <source>
        <strain evidence="2">Busselton2</strain>
    </source>
</reference>
<name>A0AAV7YEW2_9EUKA</name>
<feature type="transmembrane region" description="Helical" evidence="1">
    <location>
        <begin position="58"/>
        <end position="77"/>
    </location>
</feature>
<dbReference type="Proteomes" id="UP001146793">
    <property type="component" value="Unassembled WGS sequence"/>
</dbReference>
<dbReference type="AlphaFoldDB" id="A0AAV7YEW2"/>
<protein>
    <recommendedName>
        <fullName evidence="4">NADH dehydrogenase subunit 6</fullName>
    </recommendedName>
</protein>
<sequence>MINLLVSILFSLLFFIVSCVLYLLLEYYDDNFFILSISFQIGWYFGLVFGFISKTLLLALTILLILFISFVYFKLVIKGKTASYKQKTYQKYSFEERQSGLFNTTRRSAHDEAINKYDPIAGRVMYYSIQAWFYLEKFALITRNLRAKFALFYPIMVLGIFASYLFSLAFTKRESDIHNMIKYNI</sequence>
<feature type="transmembrane region" description="Helical" evidence="1">
    <location>
        <begin position="6"/>
        <end position="25"/>
    </location>
</feature>
<organism evidence="2 3">
    <name type="scientific">Anaeramoeba flamelloides</name>
    <dbReference type="NCBI Taxonomy" id="1746091"/>
    <lineage>
        <taxon>Eukaryota</taxon>
        <taxon>Metamonada</taxon>
        <taxon>Anaeramoebidae</taxon>
        <taxon>Anaeramoeba</taxon>
    </lineage>
</organism>
<evidence type="ECO:0000256" key="1">
    <source>
        <dbReference type="SAM" id="Phobius"/>
    </source>
</evidence>
<comment type="caution">
    <text evidence="2">The sequence shown here is derived from an EMBL/GenBank/DDBJ whole genome shotgun (WGS) entry which is preliminary data.</text>
</comment>
<accession>A0AAV7YEW2</accession>
<evidence type="ECO:0008006" key="4">
    <source>
        <dbReference type="Google" id="ProtNLM"/>
    </source>
</evidence>
<evidence type="ECO:0000313" key="3">
    <source>
        <dbReference type="Proteomes" id="UP001146793"/>
    </source>
</evidence>
<gene>
    <name evidence="2" type="ORF">M0812_25595</name>
</gene>
<keyword evidence="1" id="KW-0472">Membrane</keyword>
<proteinExistence type="predicted"/>